<name>A0A5A7MP10_9PROT</name>
<evidence type="ECO:0000256" key="1">
    <source>
        <dbReference type="SAM" id="SignalP"/>
    </source>
</evidence>
<keyword evidence="1" id="KW-0732">Signal</keyword>
<dbReference type="InterPro" id="IPR038696">
    <property type="entry name" value="IalB_sf"/>
</dbReference>
<comment type="caution">
    <text evidence="2">The sequence shown here is derived from an EMBL/GenBank/DDBJ whole genome shotgun (WGS) entry which is preliminary data.</text>
</comment>
<evidence type="ECO:0000313" key="2">
    <source>
        <dbReference type="EMBL" id="GEQ97651.1"/>
    </source>
</evidence>
<dbReference type="Proteomes" id="UP000322084">
    <property type="component" value="Unassembled WGS sequence"/>
</dbReference>
<dbReference type="Gene3D" id="2.60.40.1880">
    <property type="entry name" value="Invasion associated locus B (IalB) protein"/>
    <property type="match status" value="1"/>
</dbReference>
<reference evidence="2 3" key="1">
    <citation type="submission" date="2019-09" db="EMBL/GenBank/DDBJ databases">
        <title>NBRP : Genome information of microbial organism related human and environment.</title>
        <authorList>
            <person name="Hattori M."/>
            <person name="Oshima K."/>
            <person name="Inaba H."/>
            <person name="Suda W."/>
            <person name="Sakamoto M."/>
            <person name="Iino T."/>
            <person name="Kitahara M."/>
            <person name="Oshida Y."/>
            <person name="Iida T."/>
            <person name="Kudo T."/>
            <person name="Itoh T."/>
            <person name="Ohkuma M."/>
        </authorList>
    </citation>
    <scope>NUCLEOTIDE SEQUENCE [LARGE SCALE GENOMIC DNA]</scope>
    <source>
        <strain evidence="2 3">Hi-2</strain>
    </source>
</reference>
<feature type="signal peptide" evidence="1">
    <location>
        <begin position="1"/>
        <end position="27"/>
    </location>
</feature>
<dbReference type="AlphaFoldDB" id="A0A5A7MP10"/>
<evidence type="ECO:0000313" key="3">
    <source>
        <dbReference type="Proteomes" id="UP000322084"/>
    </source>
</evidence>
<dbReference type="Pfam" id="PF06776">
    <property type="entry name" value="IalB"/>
    <property type="match status" value="1"/>
</dbReference>
<protein>
    <submittedName>
        <fullName evidence="2">Uncharacterized protein</fullName>
    </submittedName>
</protein>
<sequence length="179" mass="19644">MLKTNPMSFLAISLSAFLLMMPGAAFAQDKIDLIGGFNDWDAFTLKKPNGEQMCYMVSVPKSWKANKDGVRRGDIYITITHRPQADVRDQVNVVVGYPFKSGVEAKAVVDGKSRFSLFTQGDGAWLYTSKDDAKMVTAMRRGNSLIVEGESSRGTKTTDRYSLSGFTAAHNAIGRACSR</sequence>
<feature type="chain" id="PRO_5022875517" evidence="1">
    <location>
        <begin position="28"/>
        <end position="179"/>
    </location>
</feature>
<organism evidence="2 3">
    <name type="scientific">Iodidimonas gelatinilytica</name>
    <dbReference type="NCBI Taxonomy" id="1236966"/>
    <lineage>
        <taxon>Bacteria</taxon>
        <taxon>Pseudomonadati</taxon>
        <taxon>Pseudomonadota</taxon>
        <taxon>Alphaproteobacteria</taxon>
        <taxon>Iodidimonadales</taxon>
        <taxon>Iodidimonadaceae</taxon>
        <taxon>Iodidimonas</taxon>
    </lineage>
</organism>
<dbReference type="InterPro" id="IPR010642">
    <property type="entry name" value="Invasion_prot_B"/>
</dbReference>
<accession>A0A5A7MP10</accession>
<dbReference type="EMBL" id="BKCL01000003">
    <property type="protein sequence ID" value="GEQ97651.1"/>
    <property type="molecule type" value="Genomic_DNA"/>
</dbReference>
<dbReference type="RefSeq" id="WP_150000083.1">
    <property type="nucleotide sequence ID" value="NZ_BKCL01000003.1"/>
</dbReference>
<gene>
    <name evidence="2" type="ORF">JCM17844_12880</name>
</gene>
<proteinExistence type="predicted"/>